<dbReference type="STRING" id="1168035.SAMN05444280_106134"/>
<evidence type="ECO:0000313" key="6">
    <source>
        <dbReference type="EMBL" id="SHI82712.1"/>
    </source>
</evidence>
<dbReference type="GO" id="GO:0046872">
    <property type="term" value="F:metal ion binding"/>
    <property type="evidence" value="ECO:0007669"/>
    <property type="project" value="UniProtKB-KW"/>
</dbReference>
<evidence type="ECO:0000259" key="5">
    <source>
        <dbReference type="PROSITE" id="PS51462"/>
    </source>
</evidence>
<evidence type="ECO:0000256" key="2">
    <source>
        <dbReference type="ARBA" id="ARBA00022723"/>
    </source>
</evidence>
<sequence>MQITHPLNVLKFCPKCGSPEFHQSGDRSLKCDQCSFHFFFNSAAAVAALVTDGEGKLMLTTRAVEPDSGKLDLPGGFIDPGESAENAVKRELEEELSMKVKSLEYIGSAPNEYIFSGYSVFTLDMAFRVVPESVTGLVAMDDILDYRFFAEDEIDYTQIPAPSIKSFVKQYFLK</sequence>
<accession>A0A1M6EB55</accession>
<dbReference type="GO" id="GO:0035529">
    <property type="term" value="F:NADH pyrophosphatase activity"/>
    <property type="evidence" value="ECO:0007669"/>
    <property type="project" value="TreeGrafter"/>
</dbReference>
<name>A0A1M6EB55_9BACT</name>
<dbReference type="Pfam" id="PF00293">
    <property type="entry name" value="NUDIX"/>
    <property type="match status" value="1"/>
</dbReference>
<keyword evidence="4" id="KW-0460">Magnesium</keyword>
<dbReference type="GO" id="GO:0005829">
    <property type="term" value="C:cytosol"/>
    <property type="evidence" value="ECO:0007669"/>
    <property type="project" value="TreeGrafter"/>
</dbReference>
<dbReference type="RefSeq" id="WP_083578123.1">
    <property type="nucleotide sequence ID" value="NZ_FQZE01000006.1"/>
</dbReference>
<proteinExistence type="predicted"/>
<dbReference type="CDD" id="cd04681">
    <property type="entry name" value="NUDIX_Hydrolase"/>
    <property type="match status" value="1"/>
</dbReference>
<keyword evidence="3" id="KW-0378">Hydrolase</keyword>
<dbReference type="SUPFAM" id="SSF55811">
    <property type="entry name" value="Nudix"/>
    <property type="match status" value="1"/>
</dbReference>
<dbReference type="AlphaFoldDB" id="A0A1M6EB55"/>
<feature type="domain" description="Nudix hydrolase" evidence="5">
    <location>
        <begin position="41"/>
        <end position="172"/>
    </location>
</feature>
<dbReference type="InterPro" id="IPR050241">
    <property type="entry name" value="NAD-cap_RNA_hydrolase_NudC"/>
</dbReference>
<dbReference type="InterPro" id="IPR020476">
    <property type="entry name" value="Nudix_hydrolase"/>
</dbReference>
<dbReference type="GO" id="GO:0019677">
    <property type="term" value="P:NAD+ catabolic process"/>
    <property type="evidence" value="ECO:0007669"/>
    <property type="project" value="TreeGrafter"/>
</dbReference>
<dbReference type="Gene3D" id="3.90.79.10">
    <property type="entry name" value="Nucleoside Triphosphate Pyrophosphohydrolase"/>
    <property type="match status" value="1"/>
</dbReference>
<protein>
    <submittedName>
        <fullName evidence="6">NUDIX domain-containing protein</fullName>
    </submittedName>
</protein>
<reference evidence="6 7" key="1">
    <citation type="submission" date="2016-11" db="EMBL/GenBank/DDBJ databases">
        <authorList>
            <person name="Jaros S."/>
            <person name="Januszkiewicz K."/>
            <person name="Wedrychowicz H."/>
        </authorList>
    </citation>
    <scope>NUCLEOTIDE SEQUENCE [LARGE SCALE GENOMIC DNA]</scope>
    <source>
        <strain evidence="6 7">DSM 27063</strain>
    </source>
</reference>
<dbReference type="PRINTS" id="PR00502">
    <property type="entry name" value="NUDIXFAMILY"/>
</dbReference>
<evidence type="ECO:0000256" key="4">
    <source>
        <dbReference type="ARBA" id="ARBA00022842"/>
    </source>
</evidence>
<dbReference type="PROSITE" id="PS51462">
    <property type="entry name" value="NUDIX"/>
    <property type="match status" value="1"/>
</dbReference>
<dbReference type="OrthoDB" id="9786141at2"/>
<keyword evidence="7" id="KW-1185">Reference proteome</keyword>
<evidence type="ECO:0000256" key="3">
    <source>
        <dbReference type="ARBA" id="ARBA00022801"/>
    </source>
</evidence>
<dbReference type="PANTHER" id="PTHR42904:SF12">
    <property type="entry name" value="ADP-RIBOSE PYROPHOSPHATASE-RELATED"/>
    <property type="match status" value="1"/>
</dbReference>
<dbReference type="InterPro" id="IPR015797">
    <property type="entry name" value="NUDIX_hydrolase-like_dom_sf"/>
</dbReference>
<evidence type="ECO:0000256" key="1">
    <source>
        <dbReference type="ARBA" id="ARBA00001946"/>
    </source>
</evidence>
<keyword evidence="2" id="KW-0479">Metal-binding</keyword>
<evidence type="ECO:0000313" key="7">
    <source>
        <dbReference type="Proteomes" id="UP000184050"/>
    </source>
</evidence>
<gene>
    <name evidence="6" type="ORF">SAMN05444280_106134</name>
</gene>
<organism evidence="6 7">
    <name type="scientific">Tangfeifania diversioriginum</name>
    <dbReference type="NCBI Taxonomy" id="1168035"/>
    <lineage>
        <taxon>Bacteria</taxon>
        <taxon>Pseudomonadati</taxon>
        <taxon>Bacteroidota</taxon>
        <taxon>Bacteroidia</taxon>
        <taxon>Marinilabiliales</taxon>
        <taxon>Prolixibacteraceae</taxon>
        <taxon>Tangfeifania</taxon>
    </lineage>
</organism>
<comment type="cofactor">
    <cofactor evidence="1">
        <name>Mg(2+)</name>
        <dbReference type="ChEBI" id="CHEBI:18420"/>
    </cofactor>
</comment>
<dbReference type="GO" id="GO:0006742">
    <property type="term" value="P:NADP+ catabolic process"/>
    <property type="evidence" value="ECO:0007669"/>
    <property type="project" value="TreeGrafter"/>
</dbReference>
<dbReference type="InterPro" id="IPR000086">
    <property type="entry name" value="NUDIX_hydrolase_dom"/>
</dbReference>
<dbReference type="Proteomes" id="UP000184050">
    <property type="component" value="Unassembled WGS sequence"/>
</dbReference>
<dbReference type="PANTHER" id="PTHR42904">
    <property type="entry name" value="NUDIX HYDROLASE, NUDC SUBFAMILY"/>
    <property type="match status" value="1"/>
</dbReference>
<dbReference type="EMBL" id="FQZE01000006">
    <property type="protein sequence ID" value="SHI82712.1"/>
    <property type="molecule type" value="Genomic_DNA"/>
</dbReference>